<keyword evidence="2" id="KW-1185">Reference proteome</keyword>
<accession>A0A3N0XY73</accession>
<evidence type="ECO:0000313" key="1">
    <source>
        <dbReference type="EMBL" id="ROK31109.1"/>
    </source>
</evidence>
<organism evidence="1 2">
    <name type="scientific">Anabarilius grahami</name>
    <name type="common">Kanglang fish</name>
    <name type="synonym">Barilius grahami</name>
    <dbReference type="NCBI Taxonomy" id="495550"/>
    <lineage>
        <taxon>Eukaryota</taxon>
        <taxon>Metazoa</taxon>
        <taxon>Chordata</taxon>
        <taxon>Craniata</taxon>
        <taxon>Vertebrata</taxon>
        <taxon>Euteleostomi</taxon>
        <taxon>Actinopterygii</taxon>
        <taxon>Neopterygii</taxon>
        <taxon>Teleostei</taxon>
        <taxon>Ostariophysi</taxon>
        <taxon>Cypriniformes</taxon>
        <taxon>Xenocyprididae</taxon>
        <taxon>Xenocypridinae</taxon>
        <taxon>Xenocypridinae incertae sedis</taxon>
        <taxon>Anabarilius</taxon>
    </lineage>
</organism>
<evidence type="ECO:0000313" key="2">
    <source>
        <dbReference type="Proteomes" id="UP000281406"/>
    </source>
</evidence>
<reference evidence="1 2" key="1">
    <citation type="submission" date="2018-10" db="EMBL/GenBank/DDBJ databases">
        <title>Genome assembly for a Yunnan-Guizhou Plateau 3E fish, Anabarilius grahami (Regan), and its evolutionary and genetic applications.</title>
        <authorList>
            <person name="Jiang W."/>
        </authorList>
    </citation>
    <scope>NUCLEOTIDE SEQUENCE [LARGE SCALE GENOMIC DNA]</scope>
    <source>
        <strain evidence="1">AG-KIZ</strain>
        <tissue evidence="1">Muscle</tissue>
    </source>
</reference>
<protein>
    <submittedName>
        <fullName evidence="1">Uncharacterized protein</fullName>
    </submittedName>
</protein>
<dbReference type="EMBL" id="RJVU01057277">
    <property type="protein sequence ID" value="ROK31109.1"/>
    <property type="molecule type" value="Genomic_DNA"/>
</dbReference>
<sequence length="96" mass="10824">MKIKRVDLSFVFKLAAGREEVMSLTFYQNKEIHFPPLHLSTAHLVLAVSSNSASRLVAASISTMRIMSPIRSYLPLRSKHPIEAESDAFAEFLGRY</sequence>
<gene>
    <name evidence="1" type="ORF">DPX16_4060</name>
</gene>
<comment type="caution">
    <text evidence="1">The sequence shown here is derived from an EMBL/GenBank/DDBJ whole genome shotgun (WGS) entry which is preliminary data.</text>
</comment>
<dbReference type="AlphaFoldDB" id="A0A3N0XY73"/>
<name>A0A3N0XY73_ANAGA</name>
<dbReference type="Proteomes" id="UP000281406">
    <property type="component" value="Unassembled WGS sequence"/>
</dbReference>
<proteinExistence type="predicted"/>